<keyword evidence="2" id="KW-0645">Protease</keyword>
<name>A0ABQ8RMU8_FUSEQ</name>
<feature type="compositionally biased region" description="Basic residues" evidence="5">
    <location>
        <begin position="373"/>
        <end position="390"/>
    </location>
</feature>
<evidence type="ECO:0000313" key="7">
    <source>
        <dbReference type="EMBL" id="KAJ4138345.1"/>
    </source>
</evidence>
<dbReference type="Gene3D" id="3.40.395.10">
    <property type="entry name" value="Adenoviral Proteinase, Chain A"/>
    <property type="match status" value="1"/>
</dbReference>
<feature type="compositionally biased region" description="Basic and acidic residues" evidence="5">
    <location>
        <begin position="597"/>
        <end position="620"/>
    </location>
</feature>
<feature type="compositionally biased region" description="Polar residues" evidence="5">
    <location>
        <begin position="14"/>
        <end position="34"/>
    </location>
</feature>
<dbReference type="PANTHER" id="PTHR46468">
    <property type="entry name" value="SENTRIN-SPECIFIC PROTEASE 8"/>
    <property type="match status" value="1"/>
</dbReference>
<keyword evidence="4" id="KW-0788">Thiol protease</keyword>
<proteinExistence type="inferred from homology"/>
<feature type="compositionally biased region" description="Polar residues" evidence="5">
    <location>
        <begin position="143"/>
        <end position="158"/>
    </location>
</feature>
<dbReference type="InterPro" id="IPR038765">
    <property type="entry name" value="Papain-like_cys_pep_sf"/>
</dbReference>
<feature type="compositionally biased region" description="Low complexity" evidence="5">
    <location>
        <begin position="391"/>
        <end position="419"/>
    </location>
</feature>
<evidence type="ECO:0000259" key="6">
    <source>
        <dbReference type="PROSITE" id="PS50600"/>
    </source>
</evidence>
<dbReference type="EMBL" id="JAOQBH010000003">
    <property type="protein sequence ID" value="KAJ4138345.1"/>
    <property type="molecule type" value="Genomic_DNA"/>
</dbReference>
<feature type="domain" description="Ubiquitin-like protease family profile" evidence="6">
    <location>
        <begin position="895"/>
        <end position="1056"/>
    </location>
</feature>
<dbReference type="PROSITE" id="PS50600">
    <property type="entry name" value="ULP_PROTEASE"/>
    <property type="match status" value="1"/>
</dbReference>
<evidence type="ECO:0000256" key="3">
    <source>
        <dbReference type="ARBA" id="ARBA00022801"/>
    </source>
</evidence>
<feature type="compositionally biased region" description="Basic residues" evidence="5">
    <location>
        <begin position="239"/>
        <end position="252"/>
    </location>
</feature>
<accession>A0ABQ8RMU8</accession>
<evidence type="ECO:0000256" key="2">
    <source>
        <dbReference type="ARBA" id="ARBA00022670"/>
    </source>
</evidence>
<dbReference type="Proteomes" id="UP001152024">
    <property type="component" value="Unassembled WGS sequence"/>
</dbReference>
<comment type="similarity">
    <text evidence="1">Belongs to the peptidase C48 family.</text>
</comment>
<dbReference type="Pfam" id="PF02902">
    <property type="entry name" value="Peptidase_C48"/>
    <property type="match status" value="1"/>
</dbReference>
<feature type="compositionally biased region" description="Basic and acidic residues" evidence="5">
    <location>
        <begin position="779"/>
        <end position="797"/>
    </location>
</feature>
<feature type="compositionally biased region" description="Polar residues" evidence="5">
    <location>
        <begin position="285"/>
        <end position="305"/>
    </location>
</feature>
<evidence type="ECO:0000313" key="8">
    <source>
        <dbReference type="Proteomes" id="UP001152024"/>
    </source>
</evidence>
<gene>
    <name evidence="7" type="ORF">NW768_002168</name>
</gene>
<reference evidence="7" key="1">
    <citation type="submission" date="2022-09" db="EMBL/GenBank/DDBJ databases">
        <title>Fusarium specimens isolated from Avocado Roots.</title>
        <authorList>
            <person name="Stajich J."/>
            <person name="Roper C."/>
            <person name="Heimlech-Rivalta G."/>
        </authorList>
    </citation>
    <scope>NUCLEOTIDE SEQUENCE</scope>
    <source>
        <strain evidence="7">CF00095</strain>
    </source>
</reference>
<protein>
    <recommendedName>
        <fullName evidence="6">Ubiquitin-like protease family profile domain-containing protein</fullName>
    </recommendedName>
</protein>
<feature type="compositionally biased region" description="Low complexity" evidence="5">
    <location>
        <begin position="523"/>
        <end position="533"/>
    </location>
</feature>
<feature type="compositionally biased region" description="Polar residues" evidence="5">
    <location>
        <begin position="510"/>
        <end position="519"/>
    </location>
</feature>
<dbReference type="PANTHER" id="PTHR46468:SF1">
    <property type="entry name" value="SENTRIN-SPECIFIC PROTEASE 8"/>
    <property type="match status" value="1"/>
</dbReference>
<keyword evidence="3" id="KW-0378">Hydrolase</keyword>
<feature type="region of interest" description="Disordered" evidence="5">
    <location>
        <begin position="581"/>
        <end position="633"/>
    </location>
</feature>
<evidence type="ECO:0000256" key="5">
    <source>
        <dbReference type="SAM" id="MobiDB-lite"/>
    </source>
</evidence>
<feature type="region of interest" description="Disordered" evidence="5">
    <location>
        <begin position="665"/>
        <end position="700"/>
    </location>
</feature>
<comment type="caution">
    <text evidence="7">The sequence shown here is derived from an EMBL/GenBank/DDBJ whole genome shotgun (WGS) entry which is preliminary data.</text>
</comment>
<feature type="compositionally biased region" description="Polar residues" evidence="5">
    <location>
        <begin position="446"/>
        <end position="461"/>
    </location>
</feature>
<evidence type="ECO:0000256" key="4">
    <source>
        <dbReference type="ARBA" id="ARBA00022807"/>
    </source>
</evidence>
<feature type="compositionally biased region" description="Basic and acidic residues" evidence="5">
    <location>
        <begin position="193"/>
        <end position="205"/>
    </location>
</feature>
<feature type="region of interest" description="Disordered" evidence="5">
    <location>
        <begin position="90"/>
        <end position="159"/>
    </location>
</feature>
<evidence type="ECO:0000256" key="1">
    <source>
        <dbReference type="ARBA" id="ARBA00005234"/>
    </source>
</evidence>
<keyword evidence="8" id="KW-1185">Reference proteome</keyword>
<organism evidence="7 8">
    <name type="scientific">Fusarium equiseti</name>
    <name type="common">Fusarium scirpi</name>
    <dbReference type="NCBI Taxonomy" id="61235"/>
    <lineage>
        <taxon>Eukaryota</taxon>
        <taxon>Fungi</taxon>
        <taxon>Dikarya</taxon>
        <taxon>Ascomycota</taxon>
        <taxon>Pezizomycotina</taxon>
        <taxon>Sordariomycetes</taxon>
        <taxon>Hypocreomycetidae</taxon>
        <taxon>Hypocreales</taxon>
        <taxon>Nectriaceae</taxon>
        <taxon>Fusarium</taxon>
        <taxon>Fusarium incarnatum-equiseti species complex</taxon>
    </lineage>
</organism>
<dbReference type="InterPro" id="IPR044613">
    <property type="entry name" value="Nep1/2-like"/>
</dbReference>
<sequence length="1104" mass="121254">MPTTRKGGRPNQRARVQSQSRQIGQLETTPTSRHLQSRRVDDKPDPPSAQQPPQALANEFEDGIDDDELRGLDADGQDVAQGIWSEVASTRRSTPVLEAGRAPFDSPSSAIDDFSSLKSGSGKLPSTQPLPSQLAAGPEANNYDFSETATTARRSSPVQPHITLSDFALDRDWEYPENNTVPELPSTIPESHQVPEIDPMKHLPENELYDATPAPEQGVQDAPEQPQITVKSKPPQKAGAKRKATKGPKKAKAAIEILEKELGPADEESSVSPPKQPKPKLQKLGKNSEQVQESPGVQVASTTGTPKPAEAKGSGMKRGKQKFKPPLEVDATTQQVIEPQRKTANQSGHMSMVESMRQAHAASVSPIESTKKPTPKPRKKPSPKNAKKTAPKAALKVTAKPSPKTTSNATTNSATKTAPKPSPTVPNTTPKPARKAAAVAARRITRQSALAEQLTQPSSEEANIISPAVERDPITEASGAATKKITTTKTIVKTEPSLQHAKAQEEPQAINDTQGSTENPIPLSSAASSSSLSGIDNNVPPNDQAEVSPLDPAPTHKPEMLADPIVDPEELVDIAQDDQQQIVAPEPQVPKPTQPVRRPERRATGKEKSITVRADPKEPLLQRTNRPPIRIGPGEVLSARDANMLAQYNASKANILKRTTTTRGTLVDTSAPPRKVMKRSRSFSISRAGSPLPVDATGYPVEETSPIYEEEDEPLSVTNKQTNGLQQDYLSGLVAARTRVSVNERPRERETAPKDGRSSELSASDRDLHAQILASLQIPDEKLPEVQDGNENGKGRDEEEVAEPTLPKGPSEEVAEELHGLVKTMLRQLQTKEEFIYRAADTYQKNSIDCVEKIERKYEQEKQLLSKTWKKDSDRFIHDSRSLAPEKPYLSYYDVLLTAEDIKALKHDWLTDNNIAFWEEYLEREILPRYPQARIVLLRPSMTFLLMKEPDTRSIQSALPDFSKVTHVFLPINDNRNVSVAEGGSHWSLLLVSTLDGVAFHYDSLGGANYSEANVATRKLANILGRPLRFINLEDCPQQENGSDCGVFVCLLMRHLLVKRLLCANAREKVSMSMGGKMVDSYGGRKEMMRIIENFRKEGERRRS</sequence>
<feature type="compositionally biased region" description="Basic and acidic residues" evidence="5">
    <location>
        <begin position="742"/>
        <end position="769"/>
    </location>
</feature>
<dbReference type="InterPro" id="IPR003653">
    <property type="entry name" value="Peptidase_C48_C"/>
</dbReference>
<feature type="region of interest" description="Disordered" evidence="5">
    <location>
        <begin position="737"/>
        <end position="813"/>
    </location>
</feature>
<feature type="compositionally biased region" description="Polar residues" evidence="5">
    <location>
        <begin position="331"/>
        <end position="349"/>
    </location>
</feature>
<dbReference type="SUPFAM" id="SSF54001">
    <property type="entry name" value="Cysteine proteinases"/>
    <property type="match status" value="1"/>
</dbReference>
<feature type="compositionally biased region" description="Acidic residues" evidence="5">
    <location>
        <begin position="59"/>
        <end position="68"/>
    </location>
</feature>
<feature type="region of interest" description="Disordered" evidence="5">
    <location>
        <begin position="176"/>
        <end position="561"/>
    </location>
</feature>
<feature type="compositionally biased region" description="Low complexity" evidence="5">
    <location>
        <begin position="482"/>
        <end position="494"/>
    </location>
</feature>
<feature type="region of interest" description="Disordered" evidence="5">
    <location>
        <begin position="1"/>
        <end position="77"/>
    </location>
</feature>